<dbReference type="InterPro" id="IPR036034">
    <property type="entry name" value="PDZ_sf"/>
</dbReference>
<dbReference type="Gene3D" id="2.30.42.10">
    <property type="match status" value="1"/>
</dbReference>
<evidence type="ECO:0000259" key="3">
    <source>
        <dbReference type="PROSITE" id="PS50106"/>
    </source>
</evidence>
<feature type="domain" description="PDZ" evidence="3">
    <location>
        <begin position="104"/>
        <end position="169"/>
    </location>
</feature>
<dbReference type="InterPro" id="IPR051067">
    <property type="entry name" value="NHER"/>
</dbReference>
<dbReference type="AlphaFoldDB" id="A0A0V1H489"/>
<dbReference type="Proteomes" id="UP000055024">
    <property type="component" value="Unassembled WGS sequence"/>
</dbReference>
<dbReference type="OrthoDB" id="433755at2759"/>
<dbReference type="Pfam" id="PF00595">
    <property type="entry name" value="PDZ"/>
    <property type="match status" value="1"/>
</dbReference>
<feature type="region of interest" description="Disordered" evidence="2">
    <location>
        <begin position="1"/>
        <end position="24"/>
    </location>
</feature>
<dbReference type="CDD" id="cd00136">
    <property type="entry name" value="PDZ_canonical"/>
    <property type="match status" value="1"/>
</dbReference>
<feature type="non-terminal residue" evidence="4">
    <location>
        <position position="169"/>
    </location>
</feature>
<dbReference type="EMBL" id="JYDP01000150">
    <property type="protein sequence ID" value="KRZ04916.1"/>
    <property type="molecule type" value="Genomic_DNA"/>
</dbReference>
<dbReference type="STRING" id="268475.A0A0V1H489"/>
<feature type="compositionally biased region" description="Polar residues" evidence="2">
    <location>
        <begin position="10"/>
        <end position="24"/>
    </location>
</feature>
<proteinExistence type="predicted"/>
<protein>
    <recommendedName>
        <fullName evidence="3">PDZ domain-containing protein</fullName>
    </recommendedName>
</protein>
<organism evidence="4 5">
    <name type="scientific">Trichinella zimbabwensis</name>
    <dbReference type="NCBI Taxonomy" id="268475"/>
    <lineage>
        <taxon>Eukaryota</taxon>
        <taxon>Metazoa</taxon>
        <taxon>Ecdysozoa</taxon>
        <taxon>Nematoda</taxon>
        <taxon>Enoplea</taxon>
        <taxon>Dorylaimia</taxon>
        <taxon>Trichinellida</taxon>
        <taxon>Trichinellidae</taxon>
        <taxon>Trichinella</taxon>
    </lineage>
</organism>
<accession>A0A0V1H489</accession>
<dbReference type="PANTHER" id="PTHR14191">
    <property type="entry name" value="PDZ DOMAIN CONTAINING PROTEIN"/>
    <property type="match status" value="1"/>
</dbReference>
<sequence length="169" mass="19402">MRLRPAKASPTDNIFQQQRSTTSSPVPDYFGWWSNKEQAMSIEISDQWSQVASYIQTESSTFHTFKRCRKSTRHIDTCSVVDLQSNAYKKEATISTKQVVLNLEIMLKDNENRLGFSMDNNCRPMVIKHVTHGSPAYRHGIRVGDEIIEINGDNVEKMNTNQLVQLVHQ</sequence>
<dbReference type="PROSITE" id="PS50106">
    <property type="entry name" value="PDZ"/>
    <property type="match status" value="1"/>
</dbReference>
<evidence type="ECO:0000256" key="1">
    <source>
        <dbReference type="ARBA" id="ARBA00022737"/>
    </source>
</evidence>
<dbReference type="GO" id="GO:0072659">
    <property type="term" value="P:protein localization to plasma membrane"/>
    <property type="evidence" value="ECO:0007669"/>
    <property type="project" value="TreeGrafter"/>
</dbReference>
<reference evidence="4 5" key="1">
    <citation type="submission" date="2015-01" db="EMBL/GenBank/DDBJ databases">
        <title>Evolution of Trichinella species and genotypes.</title>
        <authorList>
            <person name="Korhonen P.K."/>
            <person name="Edoardo P."/>
            <person name="Giuseppe L.R."/>
            <person name="Gasser R.B."/>
        </authorList>
    </citation>
    <scope>NUCLEOTIDE SEQUENCE [LARGE SCALE GENOMIC DNA]</scope>
    <source>
        <strain evidence="4">ISS1029</strain>
    </source>
</reference>
<dbReference type="PANTHER" id="PTHR14191:SF3">
    <property type="entry name" value="NA(+)_H(+) EXCHANGE REGULATORY COFACTOR-LIKE PROTEIN NRFL-1"/>
    <property type="match status" value="1"/>
</dbReference>
<gene>
    <name evidence="4" type="ORF">T11_4114</name>
</gene>
<dbReference type="SUPFAM" id="SSF50156">
    <property type="entry name" value="PDZ domain-like"/>
    <property type="match status" value="1"/>
</dbReference>
<dbReference type="GO" id="GO:0043495">
    <property type="term" value="F:protein-membrane adaptor activity"/>
    <property type="evidence" value="ECO:0007669"/>
    <property type="project" value="TreeGrafter"/>
</dbReference>
<keyword evidence="1" id="KW-0677">Repeat</keyword>
<evidence type="ECO:0000256" key="2">
    <source>
        <dbReference type="SAM" id="MobiDB-lite"/>
    </source>
</evidence>
<dbReference type="SMART" id="SM00228">
    <property type="entry name" value="PDZ"/>
    <property type="match status" value="1"/>
</dbReference>
<keyword evidence="5" id="KW-1185">Reference proteome</keyword>
<dbReference type="InterPro" id="IPR001478">
    <property type="entry name" value="PDZ"/>
</dbReference>
<evidence type="ECO:0000313" key="4">
    <source>
        <dbReference type="EMBL" id="KRZ04916.1"/>
    </source>
</evidence>
<name>A0A0V1H489_9BILA</name>
<dbReference type="GO" id="GO:0016324">
    <property type="term" value="C:apical plasma membrane"/>
    <property type="evidence" value="ECO:0007669"/>
    <property type="project" value="TreeGrafter"/>
</dbReference>
<comment type="caution">
    <text evidence="4">The sequence shown here is derived from an EMBL/GenBank/DDBJ whole genome shotgun (WGS) entry which is preliminary data.</text>
</comment>
<evidence type="ECO:0000313" key="5">
    <source>
        <dbReference type="Proteomes" id="UP000055024"/>
    </source>
</evidence>